<gene>
    <name evidence="6" type="ORF">GCM10009107_06140</name>
</gene>
<dbReference type="EMBL" id="BAAAEW010000004">
    <property type="protein sequence ID" value="GAA0742524.1"/>
    <property type="molecule type" value="Genomic_DNA"/>
</dbReference>
<proteinExistence type="predicted"/>
<evidence type="ECO:0000256" key="2">
    <source>
        <dbReference type="ARBA" id="ARBA00023125"/>
    </source>
</evidence>
<keyword evidence="3" id="KW-0804">Transcription</keyword>
<name>A0ABN1JM61_9BURK</name>
<dbReference type="PANTHER" id="PTHR30055:SF234">
    <property type="entry name" value="HTH-TYPE TRANSCRIPTIONAL REGULATOR BETI"/>
    <property type="match status" value="1"/>
</dbReference>
<protein>
    <recommendedName>
        <fullName evidence="5">HTH tetR-type domain-containing protein</fullName>
    </recommendedName>
</protein>
<dbReference type="InterPro" id="IPR009057">
    <property type="entry name" value="Homeodomain-like_sf"/>
</dbReference>
<evidence type="ECO:0000256" key="3">
    <source>
        <dbReference type="ARBA" id="ARBA00023163"/>
    </source>
</evidence>
<dbReference type="PANTHER" id="PTHR30055">
    <property type="entry name" value="HTH-TYPE TRANSCRIPTIONAL REGULATOR RUTR"/>
    <property type="match status" value="1"/>
</dbReference>
<dbReference type="SUPFAM" id="SSF46689">
    <property type="entry name" value="Homeodomain-like"/>
    <property type="match status" value="1"/>
</dbReference>
<evidence type="ECO:0000313" key="7">
    <source>
        <dbReference type="Proteomes" id="UP001500279"/>
    </source>
</evidence>
<dbReference type="Gene3D" id="1.10.357.10">
    <property type="entry name" value="Tetracycline Repressor, domain 2"/>
    <property type="match status" value="1"/>
</dbReference>
<dbReference type="PROSITE" id="PS50977">
    <property type="entry name" value="HTH_TETR_2"/>
    <property type="match status" value="1"/>
</dbReference>
<feature type="domain" description="HTH tetR-type" evidence="5">
    <location>
        <begin position="1"/>
        <end position="55"/>
    </location>
</feature>
<reference evidence="6 7" key="1">
    <citation type="journal article" date="2019" name="Int. J. Syst. Evol. Microbiol.">
        <title>The Global Catalogue of Microorganisms (GCM) 10K type strain sequencing project: providing services to taxonomists for standard genome sequencing and annotation.</title>
        <authorList>
            <consortium name="The Broad Institute Genomics Platform"/>
            <consortium name="The Broad Institute Genome Sequencing Center for Infectious Disease"/>
            <person name="Wu L."/>
            <person name="Ma J."/>
        </authorList>
    </citation>
    <scope>NUCLEOTIDE SEQUENCE [LARGE SCALE GENOMIC DNA]</scope>
    <source>
        <strain evidence="6 7">JCM 15503</strain>
    </source>
</reference>
<dbReference type="Pfam" id="PF00440">
    <property type="entry name" value="TetR_N"/>
    <property type="match status" value="1"/>
</dbReference>
<evidence type="ECO:0000259" key="5">
    <source>
        <dbReference type="PROSITE" id="PS50977"/>
    </source>
</evidence>
<accession>A0ABN1JM61</accession>
<dbReference type="Gene3D" id="1.10.10.60">
    <property type="entry name" value="Homeodomain-like"/>
    <property type="match status" value="1"/>
</dbReference>
<evidence type="ECO:0000256" key="1">
    <source>
        <dbReference type="ARBA" id="ARBA00023015"/>
    </source>
</evidence>
<feature type="DNA-binding region" description="H-T-H motif" evidence="4">
    <location>
        <begin position="18"/>
        <end position="37"/>
    </location>
</feature>
<evidence type="ECO:0000256" key="4">
    <source>
        <dbReference type="PROSITE-ProRule" id="PRU00335"/>
    </source>
</evidence>
<dbReference type="Proteomes" id="UP001500279">
    <property type="component" value="Unassembled WGS sequence"/>
</dbReference>
<comment type="caution">
    <text evidence="6">The sequence shown here is derived from an EMBL/GenBank/DDBJ whole genome shotgun (WGS) entry which is preliminary data.</text>
</comment>
<keyword evidence="2 4" id="KW-0238">DNA-binding</keyword>
<evidence type="ECO:0000313" key="6">
    <source>
        <dbReference type="EMBL" id="GAA0742524.1"/>
    </source>
</evidence>
<organism evidence="6 7">
    <name type="scientific">Ideonella azotifigens</name>
    <dbReference type="NCBI Taxonomy" id="513160"/>
    <lineage>
        <taxon>Bacteria</taxon>
        <taxon>Pseudomonadati</taxon>
        <taxon>Pseudomonadota</taxon>
        <taxon>Betaproteobacteria</taxon>
        <taxon>Burkholderiales</taxon>
        <taxon>Sphaerotilaceae</taxon>
        <taxon>Ideonella</taxon>
    </lineage>
</organism>
<keyword evidence="7" id="KW-1185">Reference proteome</keyword>
<sequence>MLQSGLALYPQVGCAGLSLRKVAEHAGTQPAMVHYHFGSKQAFLRAVLQQCYEQLFAQMSAGSAAEGTARHRLRTALLALAGFLREHRALIARLLMDAAQGEPVVHSFLQANAPRHLGLVMRLLGEVALKPGVLPMQAFAFLMGSVNAPLLVASGALHIGVVPGVLGEQLAAQVVSDAALAQRVDLALAALCATEEGSPDDKV</sequence>
<dbReference type="InterPro" id="IPR001647">
    <property type="entry name" value="HTH_TetR"/>
</dbReference>
<keyword evidence="1" id="KW-0805">Transcription regulation</keyword>
<dbReference type="InterPro" id="IPR050109">
    <property type="entry name" value="HTH-type_TetR-like_transc_reg"/>
</dbReference>